<dbReference type="GO" id="GO:0000160">
    <property type="term" value="P:phosphorelay signal transduction system"/>
    <property type="evidence" value="ECO:0007669"/>
    <property type="project" value="InterPro"/>
</dbReference>
<evidence type="ECO:0000256" key="2">
    <source>
        <dbReference type="PROSITE-ProRule" id="PRU00169"/>
    </source>
</evidence>
<sequence length="226" mass="25091">MTIDDLVKLFDAISRLLSVVVWPAILIFVLVRFKEAFKRFFDSLSEFSFKGGGLEASAKKQIQAAANIAAVSAVDTREKNTPQQAAEAAAEVVSEALTKRTIKRASKTKILWVDDQPDNNIAEREVFEDLGIVIRLVTSTEQAMDYLSRERFDLVISDMGRPPDQRAGYTLLSQMKASRINIPLIFYAAGGNIPLHRQEALAKGAFASTNGSTDLFQYVFKALDRL</sequence>
<dbReference type="SUPFAM" id="SSF52172">
    <property type="entry name" value="CheY-like"/>
    <property type="match status" value="1"/>
</dbReference>
<evidence type="ECO:0000259" key="4">
    <source>
        <dbReference type="PROSITE" id="PS50110"/>
    </source>
</evidence>
<proteinExistence type="predicted"/>
<dbReference type="InterPro" id="IPR050595">
    <property type="entry name" value="Bact_response_regulator"/>
</dbReference>
<dbReference type="AlphaFoldDB" id="S3T7L0"/>
<dbReference type="EMBL" id="ATGK01000013">
    <property type="protein sequence ID" value="EPG36898.1"/>
    <property type="molecule type" value="Genomic_DNA"/>
</dbReference>
<feature type="transmembrane region" description="Helical" evidence="3">
    <location>
        <begin position="12"/>
        <end position="31"/>
    </location>
</feature>
<evidence type="ECO:0000313" key="7">
    <source>
        <dbReference type="Proteomes" id="UP000014559"/>
    </source>
</evidence>
<dbReference type="PROSITE" id="PS50110">
    <property type="entry name" value="RESPONSE_REGULATORY"/>
    <property type="match status" value="1"/>
</dbReference>
<dbReference type="InterPro" id="IPR001789">
    <property type="entry name" value="Sig_transdc_resp-reg_receiver"/>
</dbReference>
<feature type="modified residue" description="4-aspartylphosphate" evidence="2">
    <location>
        <position position="158"/>
    </location>
</feature>
<dbReference type="Proteomes" id="UP000316981">
    <property type="component" value="Unassembled WGS sequence"/>
</dbReference>
<dbReference type="Pfam" id="PF00072">
    <property type="entry name" value="Response_reg"/>
    <property type="match status" value="1"/>
</dbReference>
<reference evidence="5 7" key="1">
    <citation type="submission" date="2013-06" db="EMBL/GenBank/DDBJ databases">
        <title>The Genome Sequence of Acinetobacter sp. NIPH 2036.</title>
        <authorList>
            <consortium name="The Broad Institute Genome Sequencing Platform"/>
            <consortium name="The Broad Institute Genome Sequencing Center for Infectious Disease"/>
            <person name="Cerqueira G."/>
            <person name="Feldgarden M."/>
            <person name="Courvalin P."/>
            <person name="Perichon B."/>
            <person name="Grillot-Courvalin C."/>
            <person name="Clermont D."/>
            <person name="Rocha E."/>
            <person name="Yoon E.-J."/>
            <person name="Nemec A."/>
            <person name="Young S.K."/>
            <person name="Zeng Q."/>
            <person name="Gargeya S."/>
            <person name="Fitzgerald M."/>
            <person name="Abouelleil A."/>
            <person name="Alvarado L."/>
            <person name="Berlin A.M."/>
            <person name="Chapman S.B."/>
            <person name="Dewar J."/>
            <person name="Goldberg J."/>
            <person name="Griggs A."/>
            <person name="Gujja S."/>
            <person name="Hansen M."/>
            <person name="Howarth C."/>
            <person name="Imamovic A."/>
            <person name="Larimer J."/>
            <person name="McCowan C."/>
            <person name="Murphy C."/>
            <person name="Pearson M."/>
            <person name="Priest M."/>
            <person name="Roberts A."/>
            <person name="Saif S."/>
            <person name="Shea T."/>
            <person name="Sykes S."/>
            <person name="Wortman J."/>
            <person name="Nusbaum C."/>
            <person name="Birren B."/>
        </authorList>
    </citation>
    <scope>NUCLEOTIDE SEQUENCE [LARGE SCALE GENOMIC DNA]</scope>
    <source>
        <strain evidence="5 7">NIPH 2036</strain>
    </source>
</reference>
<keyword evidence="1 2" id="KW-0597">Phosphoprotein</keyword>
<name>S3T7L0_9GAMM</name>
<dbReference type="RefSeq" id="WP_016653008.1">
    <property type="nucleotide sequence ID" value="NZ_BHGD02000008.1"/>
</dbReference>
<evidence type="ECO:0000256" key="1">
    <source>
        <dbReference type="ARBA" id="ARBA00022553"/>
    </source>
</evidence>
<gene>
    <name evidence="5" type="ORF">F907_02599</name>
    <name evidence="6" type="ORF">FPV60_07365</name>
</gene>
<evidence type="ECO:0000313" key="5">
    <source>
        <dbReference type="EMBL" id="EPG36898.1"/>
    </source>
</evidence>
<comment type="caution">
    <text evidence="5">The sequence shown here is derived from an EMBL/GenBank/DDBJ whole genome shotgun (WGS) entry which is preliminary data.</text>
</comment>
<feature type="domain" description="Response regulatory" evidence="4">
    <location>
        <begin position="109"/>
        <end position="223"/>
    </location>
</feature>
<dbReference type="Gene3D" id="3.40.50.2300">
    <property type="match status" value="1"/>
</dbReference>
<dbReference type="HOGENOM" id="CLU_097799_0_0_6"/>
<dbReference type="PANTHER" id="PTHR44591">
    <property type="entry name" value="STRESS RESPONSE REGULATOR PROTEIN 1"/>
    <property type="match status" value="1"/>
</dbReference>
<dbReference type="GeneID" id="45417197"/>
<keyword evidence="3" id="KW-1133">Transmembrane helix</keyword>
<evidence type="ECO:0000313" key="8">
    <source>
        <dbReference type="Proteomes" id="UP000316981"/>
    </source>
</evidence>
<dbReference type="PATRIC" id="fig|1217696.3.peg.2550"/>
<protein>
    <submittedName>
        <fullName evidence="6">Response regulator</fullName>
    </submittedName>
</protein>
<evidence type="ECO:0000256" key="3">
    <source>
        <dbReference type="SAM" id="Phobius"/>
    </source>
</evidence>
<keyword evidence="3" id="KW-0472">Membrane</keyword>
<organism evidence="5 7">
    <name type="scientific">Acinetobacter colistiniresistens</name>
    <dbReference type="NCBI Taxonomy" id="280145"/>
    <lineage>
        <taxon>Bacteria</taxon>
        <taxon>Pseudomonadati</taxon>
        <taxon>Pseudomonadota</taxon>
        <taxon>Gammaproteobacteria</taxon>
        <taxon>Moraxellales</taxon>
        <taxon>Moraxellaceae</taxon>
        <taxon>Acinetobacter</taxon>
    </lineage>
</organism>
<evidence type="ECO:0000313" key="6">
    <source>
        <dbReference type="EMBL" id="TVT83376.1"/>
    </source>
</evidence>
<dbReference type="PANTHER" id="PTHR44591:SF3">
    <property type="entry name" value="RESPONSE REGULATORY DOMAIN-CONTAINING PROTEIN"/>
    <property type="match status" value="1"/>
</dbReference>
<dbReference type="Proteomes" id="UP000014559">
    <property type="component" value="Unassembled WGS sequence"/>
</dbReference>
<keyword evidence="3" id="KW-0812">Transmembrane</keyword>
<reference evidence="6 8" key="2">
    <citation type="submission" date="2019-07" db="EMBL/GenBank/DDBJ databases">
        <title>Draft Genome Sequence of the first blaOXA-58-Harboring Acinetobacter colistiniresistens clinical isolate from Brazil.</title>
        <authorList>
            <person name="Favaro L.S."/>
            <person name="Paula-Petroli S.B."/>
            <person name="Moura C.F."/>
            <person name="Tognim M.C.B."/>
            <person name="Venancio E.J."/>
            <person name="Yamada-Ogatta S.F."/>
            <person name="Carrara-Marroni F.E."/>
        </authorList>
    </citation>
    <scope>NUCLEOTIDE SEQUENCE [LARGE SCALE GENOMIC DNA]</scope>
    <source>
        <strain evidence="6 8">DL</strain>
    </source>
</reference>
<dbReference type="CDD" id="cd00156">
    <property type="entry name" value="REC"/>
    <property type="match status" value="1"/>
</dbReference>
<dbReference type="EMBL" id="VMTP01000048">
    <property type="protein sequence ID" value="TVT83376.1"/>
    <property type="molecule type" value="Genomic_DNA"/>
</dbReference>
<dbReference type="InterPro" id="IPR011006">
    <property type="entry name" value="CheY-like_superfamily"/>
</dbReference>
<accession>S3T7L0</accession>